<dbReference type="Proteomes" id="UP000240493">
    <property type="component" value="Unassembled WGS sequence"/>
</dbReference>
<accession>A0A2T3ZGQ9</accession>
<dbReference type="EMBL" id="KZ679258">
    <property type="protein sequence ID" value="PTB43979.1"/>
    <property type="molecule type" value="Genomic_DNA"/>
</dbReference>
<dbReference type="AlphaFoldDB" id="A0A2T3ZGQ9"/>
<evidence type="ECO:0000313" key="2">
    <source>
        <dbReference type="Proteomes" id="UP000240493"/>
    </source>
</evidence>
<organism evidence="1 2">
    <name type="scientific">Trichoderma asperellum (strain ATCC 204424 / CBS 433.97 / NBRC 101777)</name>
    <dbReference type="NCBI Taxonomy" id="1042311"/>
    <lineage>
        <taxon>Eukaryota</taxon>
        <taxon>Fungi</taxon>
        <taxon>Dikarya</taxon>
        <taxon>Ascomycota</taxon>
        <taxon>Pezizomycotina</taxon>
        <taxon>Sordariomycetes</taxon>
        <taxon>Hypocreomycetidae</taxon>
        <taxon>Hypocreales</taxon>
        <taxon>Hypocreaceae</taxon>
        <taxon>Trichoderma</taxon>
    </lineage>
</organism>
<sequence length="89" mass="9955">MELQRPLTVAPLHFFPVFPLLISRKKSGRMAHTEQFRSVIGPRARQKFAKIAAVPRLHLKAIMSFMQYAGAFQRVSATFSCSGFSSAPC</sequence>
<protein>
    <submittedName>
        <fullName evidence="1">Uncharacterized protein</fullName>
    </submittedName>
</protein>
<proteinExistence type="predicted"/>
<name>A0A2T3ZGQ9_TRIA4</name>
<keyword evidence="2" id="KW-1185">Reference proteome</keyword>
<evidence type="ECO:0000313" key="1">
    <source>
        <dbReference type="EMBL" id="PTB43979.1"/>
    </source>
</evidence>
<gene>
    <name evidence="1" type="ORF">M441DRAFT_338404</name>
</gene>
<reference evidence="1 2" key="1">
    <citation type="submission" date="2016-07" db="EMBL/GenBank/DDBJ databases">
        <title>Multiple horizontal gene transfer events from other fungi enriched the ability of initially mycotrophic Trichoderma (Ascomycota) to feed on dead plant biomass.</title>
        <authorList>
            <consortium name="DOE Joint Genome Institute"/>
            <person name="Aerts A."/>
            <person name="Atanasova L."/>
            <person name="Chenthamara K."/>
            <person name="Zhang J."/>
            <person name="Grujic M."/>
            <person name="Henrissat B."/>
            <person name="Kuo A."/>
            <person name="Salamov A."/>
            <person name="Lipzen A."/>
            <person name="Labutti K."/>
            <person name="Barry K."/>
            <person name="Miao Y."/>
            <person name="Rahimi M.J."/>
            <person name="Shen Q."/>
            <person name="Grigoriev I.V."/>
            <person name="Kubicek C.P."/>
            <person name="Druzhinina I.S."/>
        </authorList>
    </citation>
    <scope>NUCLEOTIDE SEQUENCE [LARGE SCALE GENOMIC DNA]</scope>
    <source>
        <strain evidence="1 2">CBS 433.97</strain>
    </source>
</reference>